<keyword evidence="1 6" id="KW-0813">Transport</keyword>
<evidence type="ECO:0000259" key="7">
    <source>
        <dbReference type="PROSITE" id="PS51379"/>
    </source>
</evidence>
<dbReference type="EMBL" id="JACRWC010000107">
    <property type="protein sequence ID" value="MBC6000079.1"/>
    <property type="molecule type" value="Genomic_DNA"/>
</dbReference>
<keyword evidence="4 6" id="KW-0408">Iron</keyword>
<gene>
    <name evidence="8" type="ORF">H8876_08715</name>
</gene>
<dbReference type="InterPro" id="IPR001080">
    <property type="entry name" value="3Fe4S_ferredoxin"/>
</dbReference>
<comment type="caution">
    <text evidence="8">The sequence shown here is derived from an EMBL/GenBank/DDBJ whole genome shotgun (WGS) entry which is preliminary data.</text>
</comment>
<keyword evidence="9" id="KW-1185">Reference proteome</keyword>
<keyword evidence="5 6" id="KW-0411">Iron-sulfur</keyword>
<dbReference type="InterPro" id="IPR017896">
    <property type="entry name" value="4Fe4S_Fe-S-bd"/>
</dbReference>
<dbReference type="AlphaFoldDB" id="A0A923NDK8"/>
<dbReference type="Gene3D" id="3.30.70.20">
    <property type="match status" value="1"/>
</dbReference>
<dbReference type="PANTHER" id="PTHR36923">
    <property type="entry name" value="FERREDOXIN"/>
    <property type="match status" value="1"/>
</dbReference>
<sequence length="63" mass="6888">MRYYVDENCIGCGLCEGMCPEVFHMAETGVAVAIDEPISNEAFDKAELAMDECPTSAIHSKED</sequence>
<evidence type="ECO:0000256" key="1">
    <source>
        <dbReference type="ARBA" id="ARBA00022448"/>
    </source>
</evidence>
<keyword evidence="3 6" id="KW-0249">Electron transport</keyword>
<protein>
    <recommendedName>
        <fullName evidence="6">Ferredoxin</fullName>
    </recommendedName>
</protein>
<dbReference type="PROSITE" id="PS00198">
    <property type="entry name" value="4FE4S_FER_1"/>
    <property type="match status" value="1"/>
</dbReference>
<evidence type="ECO:0000256" key="4">
    <source>
        <dbReference type="ARBA" id="ARBA00023004"/>
    </source>
</evidence>
<dbReference type="PROSITE" id="PS51379">
    <property type="entry name" value="4FE4S_FER_2"/>
    <property type="match status" value="1"/>
</dbReference>
<evidence type="ECO:0000256" key="2">
    <source>
        <dbReference type="ARBA" id="ARBA00022723"/>
    </source>
</evidence>
<evidence type="ECO:0000256" key="6">
    <source>
        <dbReference type="RuleBase" id="RU368020"/>
    </source>
</evidence>
<dbReference type="GO" id="GO:0005506">
    <property type="term" value="F:iron ion binding"/>
    <property type="evidence" value="ECO:0007669"/>
    <property type="project" value="UniProtKB-UniRule"/>
</dbReference>
<feature type="domain" description="4Fe-4S ferredoxin-type" evidence="7">
    <location>
        <begin position="1"/>
        <end position="28"/>
    </location>
</feature>
<dbReference type="Proteomes" id="UP000644115">
    <property type="component" value="Unassembled WGS sequence"/>
</dbReference>
<dbReference type="InterPro" id="IPR051269">
    <property type="entry name" value="Fe-S_cluster_ET"/>
</dbReference>
<evidence type="ECO:0000313" key="9">
    <source>
        <dbReference type="Proteomes" id="UP000644115"/>
    </source>
</evidence>
<keyword evidence="2 6" id="KW-0479">Metal-binding</keyword>
<evidence type="ECO:0000256" key="5">
    <source>
        <dbReference type="ARBA" id="ARBA00023014"/>
    </source>
</evidence>
<dbReference type="InterPro" id="IPR017900">
    <property type="entry name" value="4Fe4S_Fe_S_CS"/>
</dbReference>
<proteinExistence type="predicted"/>
<evidence type="ECO:0000256" key="3">
    <source>
        <dbReference type="ARBA" id="ARBA00022982"/>
    </source>
</evidence>
<dbReference type="GO" id="GO:0051536">
    <property type="term" value="F:iron-sulfur cluster binding"/>
    <property type="evidence" value="ECO:0007669"/>
    <property type="project" value="UniProtKB-KW"/>
</dbReference>
<dbReference type="PANTHER" id="PTHR36923:SF3">
    <property type="entry name" value="FERREDOXIN"/>
    <property type="match status" value="1"/>
</dbReference>
<reference evidence="8" key="1">
    <citation type="submission" date="2020-08" db="EMBL/GenBank/DDBJ databases">
        <authorList>
            <person name="Liu C."/>
            <person name="Sun Q."/>
        </authorList>
    </citation>
    <scope>NUCLEOTIDE SEQUENCE</scope>
    <source>
        <strain evidence="8">BX16</strain>
    </source>
</reference>
<comment type="function">
    <text evidence="6">Ferredoxins are iron-sulfur proteins that transfer electrons in a wide variety of metabolic reactions.</text>
</comment>
<dbReference type="GO" id="GO:0009055">
    <property type="term" value="F:electron transfer activity"/>
    <property type="evidence" value="ECO:0007669"/>
    <property type="project" value="UniProtKB-UniRule"/>
</dbReference>
<name>A0A923NDK8_9FIRM</name>
<dbReference type="SUPFAM" id="SSF54862">
    <property type="entry name" value="4Fe-4S ferredoxins"/>
    <property type="match status" value="1"/>
</dbReference>
<evidence type="ECO:0000313" key="8">
    <source>
        <dbReference type="EMBL" id="MBC6000079.1"/>
    </source>
</evidence>
<accession>A0A923NDK8</accession>
<organism evidence="8 9">
    <name type="scientific">Lentihominibacter faecis</name>
    <dbReference type="NCBI Taxonomy" id="2764712"/>
    <lineage>
        <taxon>Bacteria</taxon>
        <taxon>Bacillati</taxon>
        <taxon>Bacillota</taxon>
        <taxon>Clostridia</taxon>
        <taxon>Peptostreptococcales</taxon>
        <taxon>Anaerovoracaceae</taxon>
        <taxon>Lentihominibacter</taxon>
    </lineage>
</organism>
<dbReference type="Pfam" id="PF13370">
    <property type="entry name" value="Fer4_13"/>
    <property type="match status" value="1"/>
</dbReference>
<dbReference type="PRINTS" id="PR00352">
    <property type="entry name" value="3FE4SFRDOXIN"/>
</dbReference>
<dbReference type="RefSeq" id="WP_177264532.1">
    <property type="nucleotide sequence ID" value="NZ_JACRWC010000107.1"/>
</dbReference>